<evidence type="ECO:0000256" key="1">
    <source>
        <dbReference type="SAM" id="MobiDB-lite"/>
    </source>
</evidence>
<organism evidence="2 3">
    <name type="scientific">Panicum virgatum</name>
    <name type="common">Blackwell switchgrass</name>
    <dbReference type="NCBI Taxonomy" id="38727"/>
    <lineage>
        <taxon>Eukaryota</taxon>
        <taxon>Viridiplantae</taxon>
        <taxon>Streptophyta</taxon>
        <taxon>Embryophyta</taxon>
        <taxon>Tracheophyta</taxon>
        <taxon>Spermatophyta</taxon>
        <taxon>Magnoliopsida</taxon>
        <taxon>Liliopsida</taxon>
        <taxon>Poales</taxon>
        <taxon>Poaceae</taxon>
        <taxon>PACMAD clade</taxon>
        <taxon>Panicoideae</taxon>
        <taxon>Panicodae</taxon>
        <taxon>Paniceae</taxon>
        <taxon>Panicinae</taxon>
        <taxon>Panicum</taxon>
        <taxon>Panicum sect. Hiantes</taxon>
    </lineage>
</organism>
<feature type="region of interest" description="Disordered" evidence="1">
    <location>
        <begin position="154"/>
        <end position="195"/>
    </location>
</feature>
<dbReference type="EMBL" id="CM029041">
    <property type="protein sequence ID" value="KAG2625527.1"/>
    <property type="molecule type" value="Genomic_DNA"/>
</dbReference>
<gene>
    <name evidence="2" type="ORF">PVAP13_3KG209427</name>
</gene>
<name>A0A8T0UTB7_PANVG</name>
<comment type="caution">
    <text evidence="2">The sequence shown here is derived from an EMBL/GenBank/DDBJ whole genome shotgun (WGS) entry which is preliminary data.</text>
</comment>
<evidence type="ECO:0000313" key="3">
    <source>
        <dbReference type="Proteomes" id="UP000823388"/>
    </source>
</evidence>
<reference evidence="2" key="1">
    <citation type="submission" date="2020-05" db="EMBL/GenBank/DDBJ databases">
        <title>WGS assembly of Panicum virgatum.</title>
        <authorList>
            <person name="Lovell J.T."/>
            <person name="Jenkins J."/>
            <person name="Shu S."/>
            <person name="Juenger T.E."/>
            <person name="Schmutz J."/>
        </authorList>
    </citation>
    <scope>NUCLEOTIDE SEQUENCE</scope>
    <source>
        <strain evidence="2">AP13</strain>
    </source>
</reference>
<protein>
    <submittedName>
        <fullName evidence="2">Uncharacterized protein</fullName>
    </submittedName>
</protein>
<evidence type="ECO:0000313" key="2">
    <source>
        <dbReference type="EMBL" id="KAG2625527.1"/>
    </source>
</evidence>
<dbReference type="AlphaFoldDB" id="A0A8T0UTB7"/>
<accession>A0A8T0UTB7</accession>
<sequence>MPNYGAPSQPLSAGGVPSHDQVGFPHLTVTVGVICAAGGGSVSVGVRARDVAVCLLPAAEEIPPEARLDVSRRTRTTPRRSGADRPMRVISRPRSCESHMFGWRPTPTWCGVWARPPRRPSVRRREPDRPRSQLALLFPFTLTTPHLAVAARDFESNSTRGQRATACPRQGRSLHDPPPIINVGALNSPTIKPDI</sequence>
<feature type="compositionally biased region" description="Polar residues" evidence="1">
    <location>
        <begin position="185"/>
        <end position="195"/>
    </location>
</feature>
<proteinExistence type="predicted"/>
<dbReference type="Proteomes" id="UP000823388">
    <property type="component" value="Chromosome 3K"/>
</dbReference>
<keyword evidence="3" id="KW-1185">Reference proteome</keyword>